<feature type="transmembrane region" description="Helical" evidence="1">
    <location>
        <begin position="52"/>
        <end position="72"/>
    </location>
</feature>
<keyword evidence="1" id="KW-0472">Membrane</keyword>
<keyword evidence="1" id="KW-0812">Transmembrane</keyword>
<keyword evidence="1" id="KW-1133">Transmembrane helix</keyword>
<dbReference type="Pfam" id="PF10067">
    <property type="entry name" value="DUF2306"/>
    <property type="match status" value="1"/>
</dbReference>
<keyword evidence="3" id="KW-1185">Reference proteome</keyword>
<evidence type="ECO:0000313" key="3">
    <source>
        <dbReference type="Proteomes" id="UP000184287"/>
    </source>
</evidence>
<evidence type="ECO:0000256" key="1">
    <source>
        <dbReference type="SAM" id="Phobius"/>
    </source>
</evidence>
<accession>A0A1M5PFM6</accession>
<dbReference type="Proteomes" id="UP000184287">
    <property type="component" value="Unassembled WGS sequence"/>
</dbReference>
<dbReference type="AlphaFoldDB" id="A0A1M5PFM6"/>
<sequence length="228" mass="26770">MGTVKYIVKIICIYLLLSAATFLMLKGIIRYYPLDDHIGFLQFKQDFIHITHWKIAFYIHVFTIIFALLAGFTQFSTSLLKEYRSIHKIMGKIYVYDILLINFPAALIMAVYANSLLPGKLAFLTLDCLWFLFTLKAVLEIKKGNIRQHREYMIRSYALTLSAVTLRVWKMVLMGFAEIDLLHLYMINAWLGFIPNLLFAEWLIKRNRKRLSFNSDIGNNQKKNRKED</sequence>
<dbReference type="EMBL" id="FQUQ01000009">
    <property type="protein sequence ID" value="SHH00616.1"/>
    <property type="molecule type" value="Genomic_DNA"/>
</dbReference>
<evidence type="ECO:0000313" key="2">
    <source>
        <dbReference type="EMBL" id="SHH00616.1"/>
    </source>
</evidence>
<dbReference type="STRING" id="288992.SAMN04488522_109137"/>
<protein>
    <submittedName>
        <fullName evidence="2">Uncharacterized membrane protein</fullName>
    </submittedName>
</protein>
<dbReference type="RefSeq" id="WP_073238804.1">
    <property type="nucleotide sequence ID" value="NZ_FQUQ01000009.1"/>
</dbReference>
<feature type="transmembrane region" description="Helical" evidence="1">
    <location>
        <begin position="12"/>
        <end position="32"/>
    </location>
</feature>
<name>A0A1M5PFM6_9SPHI</name>
<gene>
    <name evidence="2" type="ORF">SAMN04488522_109137</name>
</gene>
<reference evidence="3" key="1">
    <citation type="submission" date="2016-11" db="EMBL/GenBank/DDBJ databases">
        <authorList>
            <person name="Varghese N."/>
            <person name="Submissions S."/>
        </authorList>
    </citation>
    <scope>NUCLEOTIDE SEQUENCE [LARGE SCALE GENOMIC DNA]</scope>
    <source>
        <strain evidence="3">DSM 16990</strain>
    </source>
</reference>
<proteinExistence type="predicted"/>
<feature type="transmembrane region" description="Helical" evidence="1">
    <location>
        <begin position="183"/>
        <end position="204"/>
    </location>
</feature>
<feature type="transmembrane region" description="Helical" evidence="1">
    <location>
        <begin position="121"/>
        <end position="139"/>
    </location>
</feature>
<organism evidence="2 3">
    <name type="scientific">Pedobacter caeni</name>
    <dbReference type="NCBI Taxonomy" id="288992"/>
    <lineage>
        <taxon>Bacteria</taxon>
        <taxon>Pseudomonadati</taxon>
        <taxon>Bacteroidota</taxon>
        <taxon>Sphingobacteriia</taxon>
        <taxon>Sphingobacteriales</taxon>
        <taxon>Sphingobacteriaceae</taxon>
        <taxon>Pedobacter</taxon>
    </lineage>
</organism>
<feature type="transmembrane region" description="Helical" evidence="1">
    <location>
        <begin position="93"/>
        <end position="115"/>
    </location>
</feature>
<dbReference type="InterPro" id="IPR018750">
    <property type="entry name" value="DUF2306_membrane"/>
</dbReference>